<protein>
    <submittedName>
        <fullName evidence="2">Uncharacterized protein</fullName>
    </submittedName>
</protein>
<dbReference type="AlphaFoldDB" id="W9SZ58"/>
<feature type="compositionally biased region" description="Basic and acidic residues" evidence="1">
    <location>
        <begin position="64"/>
        <end position="82"/>
    </location>
</feature>
<organism evidence="2 3">
    <name type="scientific">Morus notabilis</name>
    <dbReference type="NCBI Taxonomy" id="981085"/>
    <lineage>
        <taxon>Eukaryota</taxon>
        <taxon>Viridiplantae</taxon>
        <taxon>Streptophyta</taxon>
        <taxon>Embryophyta</taxon>
        <taxon>Tracheophyta</taxon>
        <taxon>Spermatophyta</taxon>
        <taxon>Magnoliopsida</taxon>
        <taxon>eudicotyledons</taxon>
        <taxon>Gunneridae</taxon>
        <taxon>Pentapetalae</taxon>
        <taxon>rosids</taxon>
        <taxon>fabids</taxon>
        <taxon>Rosales</taxon>
        <taxon>Moraceae</taxon>
        <taxon>Moreae</taxon>
        <taxon>Morus</taxon>
    </lineage>
</organism>
<sequence length="108" mass="12249">MACLDRRRWDSMGRDIDIVSNGEIHIGVDGYTISGTAGVLIADGPIQVWVRSFKPNSYKAQENLHDHVEHEKITTTDKENLNGHRAHKRKHHREQEWLRGQTGPGPSS</sequence>
<evidence type="ECO:0000313" key="2">
    <source>
        <dbReference type="EMBL" id="EXC33908.1"/>
    </source>
</evidence>
<name>W9SZ58_9ROSA</name>
<dbReference type="EMBL" id="KE346345">
    <property type="protein sequence ID" value="EXC33908.1"/>
    <property type="molecule type" value="Genomic_DNA"/>
</dbReference>
<reference evidence="3" key="1">
    <citation type="submission" date="2013-01" db="EMBL/GenBank/DDBJ databases">
        <title>Draft Genome Sequence of a Mulberry Tree, Morus notabilis C.K. Schneid.</title>
        <authorList>
            <person name="He N."/>
            <person name="Zhao S."/>
        </authorList>
    </citation>
    <scope>NUCLEOTIDE SEQUENCE</scope>
</reference>
<proteinExistence type="predicted"/>
<evidence type="ECO:0000256" key="1">
    <source>
        <dbReference type="SAM" id="MobiDB-lite"/>
    </source>
</evidence>
<evidence type="ECO:0000313" key="3">
    <source>
        <dbReference type="Proteomes" id="UP000030645"/>
    </source>
</evidence>
<feature type="region of interest" description="Disordered" evidence="1">
    <location>
        <begin position="64"/>
        <end position="108"/>
    </location>
</feature>
<keyword evidence="3" id="KW-1185">Reference proteome</keyword>
<dbReference type="Proteomes" id="UP000030645">
    <property type="component" value="Unassembled WGS sequence"/>
</dbReference>
<accession>W9SZ58</accession>
<gene>
    <name evidence="2" type="ORF">L484_012798</name>
</gene>